<evidence type="ECO:0000313" key="1">
    <source>
        <dbReference type="EMBL" id="CAG6680802.1"/>
    </source>
</evidence>
<dbReference type="EMBL" id="HBUF01253277">
    <property type="protein sequence ID" value="CAG6680802.1"/>
    <property type="molecule type" value="Transcribed_RNA"/>
</dbReference>
<proteinExistence type="predicted"/>
<name>A0A8D8TAI3_9HEMI</name>
<dbReference type="AlphaFoldDB" id="A0A8D8TAI3"/>
<organism evidence="1">
    <name type="scientific">Cacopsylla melanoneura</name>
    <dbReference type="NCBI Taxonomy" id="428564"/>
    <lineage>
        <taxon>Eukaryota</taxon>
        <taxon>Metazoa</taxon>
        <taxon>Ecdysozoa</taxon>
        <taxon>Arthropoda</taxon>
        <taxon>Hexapoda</taxon>
        <taxon>Insecta</taxon>
        <taxon>Pterygota</taxon>
        <taxon>Neoptera</taxon>
        <taxon>Paraneoptera</taxon>
        <taxon>Hemiptera</taxon>
        <taxon>Sternorrhyncha</taxon>
        <taxon>Psylloidea</taxon>
        <taxon>Psyllidae</taxon>
        <taxon>Psyllinae</taxon>
        <taxon>Cacopsylla</taxon>
    </lineage>
</organism>
<sequence length="121" mass="13671">MNPMDSGLSRGVCLHCLQIEFEICFLLFFLLWKSGLDKYVNGNDPNMAAAQLHKSMVQGSDSQTVVRGPQGGREGFLRGRRAPTGKSVFIKTFKMLFFLRLSDILDFNYKKFTLLSSKKIA</sequence>
<protein>
    <submittedName>
        <fullName evidence="1">Uncharacterized protein</fullName>
    </submittedName>
</protein>
<accession>A0A8D8TAI3</accession>
<reference evidence="1" key="1">
    <citation type="submission" date="2021-05" db="EMBL/GenBank/DDBJ databases">
        <authorList>
            <person name="Alioto T."/>
            <person name="Alioto T."/>
            <person name="Gomez Garrido J."/>
        </authorList>
    </citation>
    <scope>NUCLEOTIDE SEQUENCE</scope>
</reference>